<dbReference type="PANTHER" id="PTHR47123">
    <property type="entry name" value="F-BOX PROTEIN SKIP23"/>
    <property type="match status" value="1"/>
</dbReference>
<dbReference type="EMBL" id="CM007387">
    <property type="protein sequence ID" value="ONK65060.1"/>
    <property type="molecule type" value="Genomic_DNA"/>
</dbReference>
<keyword evidence="3" id="KW-1185">Reference proteome</keyword>
<evidence type="ECO:0000259" key="1">
    <source>
        <dbReference type="Pfam" id="PF03478"/>
    </source>
</evidence>
<dbReference type="InterPro" id="IPR005174">
    <property type="entry name" value="KIB1-4_b-propeller"/>
</dbReference>
<organism evidence="2 3">
    <name type="scientific">Asparagus officinalis</name>
    <name type="common">Garden asparagus</name>
    <dbReference type="NCBI Taxonomy" id="4686"/>
    <lineage>
        <taxon>Eukaryota</taxon>
        <taxon>Viridiplantae</taxon>
        <taxon>Streptophyta</taxon>
        <taxon>Embryophyta</taxon>
        <taxon>Tracheophyta</taxon>
        <taxon>Spermatophyta</taxon>
        <taxon>Magnoliopsida</taxon>
        <taxon>Liliopsida</taxon>
        <taxon>Asparagales</taxon>
        <taxon>Asparagaceae</taxon>
        <taxon>Asparagoideae</taxon>
        <taxon>Asparagus</taxon>
    </lineage>
</organism>
<accession>A0A5P1ELY4</accession>
<protein>
    <recommendedName>
        <fullName evidence="1">KIB1-4 beta-propeller domain-containing protein</fullName>
    </recommendedName>
</protein>
<feature type="domain" description="KIB1-4 beta-propeller" evidence="1">
    <location>
        <begin position="60"/>
        <end position="244"/>
    </location>
</feature>
<proteinExistence type="predicted"/>
<reference evidence="3" key="1">
    <citation type="journal article" date="2017" name="Nat. Commun.">
        <title>The asparagus genome sheds light on the origin and evolution of a young Y chromosome.</title>
        <authorList>
            <person name="Harkess A."/>
            <person name="Zhou J."/>
            <person name="Xu C."/>
            <person name="Bowers J.E."/>
            <person name="Van der Hulst R."/>
            <person name="Ayyampalayam S."/>
            <person name="Mercati F."/>
            <person name="Riccardi P."/>
            <person name="McKain M.R."/>
            <person name="Kakrana A."/>
            <person name="Tang H."/>
            <person name="Ray J."/>
            <person name="Groenendijk J."/>
            <person name="Arikit S."/>
            <person name="Mathioni S.M."/>
            <person name="Nakano M."/>
            <person name="Shan H."/>
            <person name="Telgmann-Rauber A."/>
            <person name="Kanno A."/>
            <person name="Yue Z."/>
            <person name="Chen H."/>
            <person name="Li W."/>
            <person name="Chen Y."/>
            <person name="Xu X."/>
            <person name="Zhang Y."/>
            <person name="Luo S."/>
            <person name="Chen H."/>
            <person name="Gao J."/>
            <person name="Mao Z."/>
            <person name="Pires J.C."/>
            <person name="Luo M."/>
            <person name="Kudrna D."/>
            <person name="Wing R.A."/>
            <person name="Meyers B.C."/>
            <person name="Yi K."/>
            <person name="Kong H."/>
            <person name="Lavrijsen P."/>
            <person name="Sunseri F."/>
            <person name="Falavigna A."/>
            <person name="Ye Y."/>
            <person name="Leebens-Mack J.H."/>
            <person name="Chen G."/>
        </authorList>
    </citation>
    <scope>NUCLEOTIDE SEQUENCE [LARGE SCALE GENOMIC DNA]</scope>
    <source>
        <strain evidence="3">cv. DH0086</strain>
    </source>
</reference>
<evidence type="ECO:0000313" key="3">
    <source>
        <dbReference type="Proteomes" id="UP000243459"/>
    </source>
</evidence>
<dbReference type="InterPro" id="IPR051304">
    <property type="entry name" value="SCF_F-box_domain"/>
</dbReference>
<dbReference type="AlphaFoldDB" id="A0A5P1ELY4"/>
<dbReference type="Pfam" id="PF03478">
    <property type="entry name" value="Beta-prop_KIB1-4"/>
    <property type="match status" value="1"/>
</dbReference>
<sequence length="299" mass="34586">MRRRPPPHDREPRLRVPTRGSVIVTFDPGPNRLTPFFNLLSADPSTPNLSSITRQIASRTARWPSPPFGYNLGYTRLGIDRAWIELKDTLTRDRFQDVVAYKDGLFCALDFYARKVVALDFSSPPTVRLTDLTLNLPAYRDRNDGWTCFQEAQLVNSSSKLFLVRWRSLVKVGETKRREVDVYKLMDVSGDDADKKWVPIRSLGNSSFFLGLNRSISLSTATFPKLRTNCIYIPWDAIYRMPPENDMYSATSEEEDDEDHRTYLIYDLGDQGWDEYYSSSDELFYDLWMTPRLPSKSTC</sequence>
<dbReference type="Gramene" id="ONK65060">
    <property type="protein sequence ID" value="ONK65060"/>
    <property type="gene ID" value="A4U43_C07F33090"/>
</dbReference>
<dbReference type="Proteomes" id="UP000243459">
    <property type="component" value="Chromosome 7"/>
</dbReference>
<evidence type="ECO:0000313" key="2">
    <source>
        <dbReference type="EMBL" id="ONK65060.1"/>
    </source>
</evidence>
<gene>
    <name evidence="2" type="ORF">A4U43_C07F33090</name>
</gene>
<name>A0A5P1ELY4_ASPOF</name>
<dbReference type="PANTHER" id="PTHR47123:SF15">
    <property type="entry name" value="F-BOX PROTEIN SKIP23"/>
    <property type="match status" value="1"/>
</dbReference>